<accession>A0A124HVF5</accession>
<dbReference type="RefSeq" id="WP_059210859.1">
    <property type="nucleotide sequence ID" value="NZ_KQ948676.1"/>
</dbReference>
<comment type="caution">
    <text evidence="2">The sequence shown here is derived from an EMBL/GenBank/DDBJ whole genome shotgun (WGS) entry which is preliminary data.</text>
</comment>
<name>A0A124HVF5_9ACTN</name>
<dbReference type="EMBL" id="LMWU01000062">
    <property type="protein sequence ID" value="KUN58244.1"/>
    <property type="molecule type" value="Genomic_DNA"/>
</dbReference>
<gene>
    <name evidence="2" type="ORF">AQJ46_43320</name>
</gene>
<evidence type="ECO:0000256" key="1">
    <source>
        <dbReference type="SAM" id="MobiDB-lite"/>
    </source>
</evidence>
<organism evidence="2 3">
    <name type="scientific">Streptomyces canus</name>
    <dbReference type="NCBI Taxonomy" id="58343"/>
    <lineage>
        <taxon>Bacteria</taxon>
        <taxon>Bacillati</taxon>
        <taxon>Actinomycetota</taxon>
        <taxon>Actinomycetes</taxon>
        <taxon>Kitasatosporales</taxon>
        <taxon>Streptomycetaceae</taxon>
        <taxon>Streptomyces</taxon>
        <taxon>Streptomyces aurantiacus group</taxon>
    </lineage>
</organism>
<protein>
    <submittedName>
        <fullName evidence="2">Uncharacterized protein</fullName>
    </submittedName>
</protein>
<dbReference type="STRING" id="58343.AQJ46_43320"/>
<dbReference type="AlphaFoldDB" id="A0A124HVF5"/>
<proteinExistence type="predicted"/>
<sequence length="224" mass="24568">MTYHNPHPVPEEPGMFVPVEVRGWQHGYDAGLSRPPDVPPTPGTRHPGYMLAWQEGAHAGNADGRAEGWRWAFFDKDPRPDISGAESYGPLEDGEGGSGQRWPCVGEQVLQVMLREFAPGDEAEDGLTGRVLARACTDKGVPRLYLPVRRDSSEPGAEPADDPLHDAGYWHGPVCQSLDEAARQARPEVPSRVPHFGGVVRYEPAAEHHFFDLLPLDGLLADRV</sequence>
<reference evidence="2 3" key="1">
    <citation type="submission" date="2015-10" db="EMBL/GenBank/DDBJ databases">
        <title>Draft genome sequence of Streptomyces canus DSM 40017, type strain for the species Streptomyces canus.</title>
        <authorList>
            <person name="Ruckert C."/>
            <person name="Winkler A."/>
            <person name="Kalinowski J."/>
            <person name="Kampfer P."/>
            <person name="Glaeser S."/>
        </authorList>
    </citation>
    <scope>NUCLEOTIDE SEQUENCE [LARGE SCALE GENOMIC DNA]</scope>
    <source>
        <strain evidence="2 3">DSM 40017</strain>
    </source>
</reference>
<feature type="region of interest" description="Disordered" evidence="1">
    <location>
        <begin position="82"/>
        <end position="101"/>
    </location>
</feature>
<evidence type="ECO:0000313" key="2">
    <source>
        <dbReference type="EMBL" id="KUN58244.1"/>
    </source>
</evidence>
<evidence type="ECO:0000313" key="3">
    <source>
        <dbReference type="Proteomes" id="UP000053669"/>
    </source>
</evidence>
<dbReference type="Proteomes" id="UP000053669">
    <property type="component" value="Unassembled WGS sequence"/>
</dbReference>